<evidence type="ECO:0000313" key="12">
    <source>
        <dbReference type="Proteomes" id="UP000593562"/>
    </source>
</evidence>
<evidence type="ECO:0000256" key="8">
    <source>
        <dbReference type="ARBA" id="ARBA00061350"/>
    </source>
</evidence>
<dbReference type="FunFam" id="1.10.10.10:FF:000057">
    <property type="entry name" value="Heat shock transcription factor 1"/>
    <property type="match status" value="1"/>
</dbReference>
<organism evidence="11 12">
    <name type="scientific">Tripterygium wilfordii</name>
    <name type="common">Thunder God vine</name>
    <dbReference type="NCBI Taxonomy" id="458696"/>
    <lineage>
        <taxon>Eukaryota</taxon>
        <taxon>Viridiplantae</taxon>
        <taxon>Streptophyta</taxon>
        <taxon>Embryophyta</taxon>
        <taxon>Tracheophyta</taxon>
        <taxon>Spermatophyta</taxon>
        <taxon>Magnoliopsida</taxon>
        <taxon>eudicotyledons</taxon>
        <taxon>Gunneridae</taxon>
        <taxon>Pentapetalae</taxon>
        <taxon>rosids</taxon>
        <taxon>fabids</taxon>
        <taxon>Celastrales</taxon>
        <taxon>Celastraceae</taxon>
        <taxon>Tripterygium</taxon>
    </lineage>
</organism>
<dbReference type="PANTHER" id="PTHR10015">
    <property type="entry name" value="HEAT SHOCK TRANSCRIPTION FACTOR"/>
    <property type="match status" value="1"/>
</dbReference>
<dbReference type="InterPro" id="IPR036388">
    <property type="entry name" value="WH-like_DNA-bd_sf"/>
</dbReference>
<dbReference type="GO" id="GO:0034605">
    <property type="term" value="P:cellular response to heat"/>
    <property type="evidence" value="ECO:0007669"/>
    <property type="project" value="TreeGrafter"/>
</dbReference>
<dbReference type="GO" id="GO:0005634">
    <property type="term" value="C:nucleus"/>
    <property type="evidence" value="ECO:0007669"/>
    <property type="project" value="UniProtKB-SubCell"/>
</dbReference>
<dbReference type="SMART" id="SM00415">
    <property type="entry name" value="HSF"/>
    <property type="match status" value="1"/>
</dbReference>
<accession>A0A7J7D9P2</accession>
<protein>
    <recommendedName>
        <fullName evidence="10">HSF-type DNA-binding domain-containing protein</fullName>
    </recommendedName>
</protein>
<keyword evidence="6" id="KW-0804">Transcription</keyword>
<feature type="compositionally biased region" description="Gly residues" evidence="9">
    <location>
        <begin position="1"/>
        <end position="13"/>
    </location>
</feature>
<evidence type="ECO:0000256" key="6">
    <source>
        <dbReference type="ARBA" id="ARBA00023163"/>
    </source>
</evidence>
<evidence type="ECO:0000256" key="9">
    <source>
        <dbReference type="SAM" id="MobiDB-lite"/>
    </source>
</evidence>
<gene>
    <name evidence="11" type="ORF">HS088_TW09G01124</name>
</gene>
<evidence type="ECO:0000256" key="5">
    <source>
        <dbReference type="ARBA" id="ARBA00023125"/>
    </source>
</evidence>
<evidence type="ECO:0000256" key="2">
    <source>
        <dbReference type="ARBA" id="ARBA00022553"/>
    </source>
</evidence>
<evidence type="ECO:0000313" key="11">
    <source>
        <dbReference type="EMBL" id="KAF5743062.1"/>
    </source>
</evidence>
<dbReference type="InterPro" id="IPR036390">
    <property type="entry name" value="WH_DNA-bd_sf"/>
</dbReference>
<dbReference type="PANTHER" id="PTHR10015:SF298">
    <property type="entry name" value="HEAT STRESS TRANSCRIPTION FACTOR A-9"/>
    <property type="match status" value="1"/>
</dbReference>
<dbReference type="SUPFAM" id="SSF46785">
    <property type="entry name" value="Winged helix' DNA-binding domain"/>
    <property type="match status" value="1"/>
</dbReference>
<evidence type="ECO:0000256" key="3">
    <source>
        <dbReference type="ARBA" id="ARBA00023015"/>
    </source>
</evidence>
<comment type="similarity">
    <text evidence="8">Belongs to the HSF family. Class A subfamily.</text>
</comment>
<keyword evidence="4" id="KW-0346">Stress response</keyword>
<dbReference type="PRINTS" id="PR00056">
    <property type="entry name" value="HSFDOMAIN"/>
</dbReference>
<dbReference type="OrthoDB" id="60033at2759"/>
<dbReference type="AlphaFoldDB" id="A0A7J7D9P2"/>
<dbReference type="GO" id="GO:0000978">
    <property type="term" value="F:RNA polymerase II cis-regulatory region sequence-specific DNA binding"/>
    <property type="evidence" value="ECO:0007669"/>
    <property type="project" value="TreeGrafter"/>
</dbReference>
<proteinExistence type="inferred from homology"/>
<dbReference type="Pfam" id="PF00447">
    <property type="entry name" value="HSF_DNA-bind"/>
    <property type="match status" value="1"/>
</dbReference>
<keyword evidence="2" id="KW-0597">Phosphoprotein</keyword>
<dbReference type="GO" id="GO:0006357">
    <property type="term" value="P:regulation of transcription by RNA polymerase II"/>
    <property type="evidence" value="ECO:0007669"/>
    <property type="project" value="TreeGrafter"/>
</dbReference>
<sequence length="478" mass="53419">MVLPGAGGGGVGADGRAPPSPRGFLSAPLPKPIEELKESTDAENDLDMPDEQRGPYYSSSSASKKEEALKIVTIKMEEEGEDDDLEAFDYMDGGYRFKLADGVENTNRNGNGSPSSSSSVGLPKPMEGLHESGPPPFLKKTFEMVEDPETDSVVSWSKNLDSFVVWDSHEFSKNLLPKYFKHSNFSSFIRQLNTYGFRKIDSDRWEFANEGFRGGNKDLLKNISRRRRFEKQKQGATSHVISSKPALEAEVQSLMTDQNMLRGEILKLRQQQLEADDQIGAVGERIRTAEFKQLQMFIFFIKATKNPGLIQQLMYKKKQQTALHGGEFIKRRRLLRTPAIDQCAGCRNQVQEQLTEVQPNNGDVLPGGMDTFTMQKGCPRSDDFCYPVGGHRENLMCGASAPDMFSTYYGMSEKLMGDNMVLENLVDEDLAVNDTNLCFELEDLITKPELEDLSKKRPSWGGFVSEMVEHIGCVGAIN</sequence>
<keyword evidence="3" id="KW-0805">Transcription regulation</keyword>
<evidence type="ECO:0000256" key="1">
    <source>
        <dbReference type="ARBA" id="ARBA00004123"/>
    </source>
</evidence>
<dbReference type="InParanoid" id="A0A7J7D9P2"/>
<comment type="subcellular location">
    <subcellularLocation>
        <location evidence="1">Nucleus</location>
    </subcellularLocation>
</comment>
<dbReference type="InterPro" id="IPR000232">
    <property type="entry name" value="HSF_DNA-bd"/>
</dbReference>
<evidence type="ECO:0000259" key="10">
    <source>
        <dbReference type="PROSITE" id="PS00434"/>
    </source>
</evidence>
<dbReference type="PROSITE" id="PS00434">
    <property type="entry name" value="HSF_DOMAIN"/>
    <property type="match status" value="1"/>
</dbReference>
<dbReference type="EMBL" id="JAAARO010000009">
    <property type="protein sequence ID" value="KAF5743062.1"/>
    <property type="molecule type" value="Genomic_DNA"/>
</dbReference>
<feature type="region of interest" description="Disordered" evidence="9">
    <location>
        <begin position="1"/>
        <end position="67"/>
    </location>
</feature>
<keyword evidence="12" id="KW-1185">Reference proteome</keyword>
<evidence type="ECO:0000256" key="7">
    <source>
        <dbReference type="ARBA" id="ARBA00023242"/>
    </source>
</evidence>
<feature type="region of interest" description="Disordered" evidence="9">
    <location>
        <begin position="102"/>
        <end position="137"/>
    </location>
</feature>
<reference evidence="11 12" key="1">
    <citation type="journal article" date="2020" name="Nat. Commun.">
        <title>Genome of Tripterygium wilfordii and identification of cytochrome P450 involved in triptolide biosynthesis.</title>
        <authorList>
            <person name="Tu L."/>
            <person name="Su P."/>
            <person name="Zhang Z."/>
            <person name="Gao L."/>
            <person name="Wang J."/>
            <person name="Hu T."/>
            <person name="Zhou J."/>
            <person name="Zhang Y."/>
            <person name="Zhao Y."/>
            <person name="Liu Y."/>
            <person name="Song Y."/>
            <person name="Tong Y."/>
            <person name="Lu Y."/>
            <person name="Yang J."/>
            <person name="Xu C."/>
            <person name="Jia M."/>
            <person name="Peters R.J."/>
            <person name="Huang L."/>
            <person name="Gao W."/>
        </authorList>
    </citation>
    <scope>NUCLEOTIDE SEQUENCE [LARGE SCALE GENOMIC DNA]</scope>
    <source>
        <strain evidence="12">cv. XIE 37</strain>
        <tissue evidence="11">Leaf</tissue>
    </source>
</reference>
<comment type="caution">
    <text evidence="11">The sequence shown here is derived from an EMBL/GenBank/DDBJ whole genome shotgun (WGS) entry which is preliminary data.</text>
</comment>
<feature type="domain" description="HSF-type DNA-binding" evidence="10">
    <location>
        <begin position="176"/>
        <end position="200"/>
    </location>
</feature>
<dbReference type="Gene3D" id="1.10.10.10">
    <property type="entry name" value="Winged helix-like DNA-binding domain superfamily/Winged helix DNA-binding domain"/>
    <property type="match status" value="1"/>
</dbReference>
<keyword evidence="7" id="KW-0539">Nucleus</keyword>
<dbReference type="GO" id="GO:0003700">
    <property type="term" value="F:DNA-binding transcription factor activity"/>
    <property type="evidence" value="ECO:0007669"/>
    <property type="project" value="InterPro"/>
</dbReference>
<keyword evidence="5" id="KW-0238">DNA-binding</keyword>
<dbReference type="Proteomes" id="UP000593562">
    <property type="component" value="Unassembled WGS sequence"/>
</dbReference>
<name>A0A7J7D9P2_TRIWF</name>
<evidence type="ECO:0000256" key="4">
    <source>
        <dbReference type="ARBA" id="ARBA00023016"/>
    </source>
</evidence>